<sequence>MLKVLCGDSAGELELSGTRSELLALSRKLRSGEGETLLSKVSNPFPYSRSLSRIAVCQASGKIMISSSGDGESLDVEGKLESLHLLADNIEGFALEADQDDHLHVDYFPEHDYLAEGSGSLVVAIDSDATQAS</sequence>
<reference evidence="2" key="1">
    <citation type="journal article" date="2019" name="Int. J. Syst. Evol. Microbiol.">
        <title>The Global Catalogue of Microorganisms (GCM) 10K type strain sequencing project: providing services to taxonomists for standard genome sequencing and annotation.</title>
        <authorList>
            <consortium name="The Broad Institute Genomics Platform"/>
            <consortium name="The Broad Institute Genome Sequencing Center for Infectious Disease"/>
            <person name="Wu L."/>
            <person name="Ma J."/>
        </authorList>
    </citation>
    <scope>NUCLEOTIDE SEQUENCE [LARGE SCALE GENOMIC DNA]</scope>
    <source>
        <strain evidence="2">CCM 7224</strain>
    </source>
</reference>
<dbReference type="EMBL" id="JBHSIZ010000015">
    <property type="protein sequence ID" value="MFC4957132.1"/>
    <property type="molecule type" value="Genomic_DNA"/>
</dbReference>
<comment type="caution">
    <text evidence="1">The sequence shown here is derived from an EMBL/GenBank/DDBJ whole genome shotgun (WGS) entry which is preliminary data.</text>
</comment>
<gene>
    <name evidence="1" type="ORF">ACFPFX_12625</name>
</gene>
<keyword evidence="2" id="KW-1185">Reference proteome</keyword>
<dbReference type="Proteomes" id="UP001595834">
    <property type="component" value="Unassembled WGS sequence"/>
</dbReference>
<protein>
    <submittedName>
        <fullName evidence="1">Uncharacterized protein</fullName>
    </submittedName>
</protein>
<dbReference type="RefSeq" id="WP_344380637.1">
    <property type="nucleotide sequence ID" value="NZ_BAAASQ010000051.1"/>
</dbReference>
<name>A0ABV9UJ84_9ACTN</name>
<dbReference type="InterPro" id="IPR029083">
    <property type="entry name" value="Imm32"/>
</dbReference>
<evidence type="ECO:0000313" key="2">
    <source>
        <dbReference type="Proteomes" id="UP001595834"/>
    </source>
</evidence>
<accession>A0ABV9UJ84</accession>
<organism evidence="1 2">
    <name type="scientific">Streptomyces mauvecolor</name>
    <dbReference type="NCBI Taxonomy" id="58345"/>
    <lineage>
        <taxon>Bacteria</taxon>
        <taxon>Bacillati</taxon>
        <taxon>Actinomycetota</taxon>
        <taxon>Actinomycetes</taxon>
        <taxon>Kitasatosporales</taxon>
        <taxon>Streptomycetaceae</taxon>
        <taxon>Streptomyces</taxon>
    </lineage>
</organism>
<evidence type="ECO:0000313" key="1">
    <source>
        <dbReference type="EMBL" id="MFC4957132.1"/>
    </source>
</evidence>
<proteinExistence type="predicted"/>
<dbReference type="Pfam" id="PF15566">
    <property type="entry name" value="Imm32"/>
    <property type="match status" value="1"/>
</dbReference>